<accession>A0ABV0AY02</accession>
<evidence type="ECO:0000256" key="5">
    <source>
        <dbReference type="ARBA" id="ARBA00023136"/>
    </source>
</evidence>
<comment type="subcellular location">
    <subcellularLocation>
        <location evidence="1">Cell membrane</location>
        <topology evidence="1">Multi-pass membrane protein</topology>
    </subcellularLocation>
</comment>
<dbReference type="InterPro" id="IPR001123">
    <property type="entry name" value="LeuE-type"/>
</dbReference>
<dbReference type="Proteomes" id="UP001447516">
    <property type="component" value="Unassembled WGS sequence"/>
</dbReference>
<feature type="transmembrane region" description="Helical" evidence="6">
    <location>
        <begin position="189"/>
        <end position="207"/>
    </location>
</feature>
<organism evidence="7 8">
    <name type="scientific">Microbispora maris</name>
    <dbReference type="NCBI Taxonomy" id="3144104"/>
    <lineage>
        <taxon>Bacteria</taxon>
        <taxon>Bacillati</taxon>
        <taxon>Actinomycetota</taxon>
        <taxon>Actinomycetes</taxon>
        <taxon>Streptosporangiales</taxon>
        <taxon>Streptosporangiaceae</taxon>
        <taxon>Microbispora</taxon>
    </lineage>
</organism>
<name>A0ABV0AY02_9ACTN</name>
<evidence type="ECO:0000256" key="6">
    <source>
        <dbReference type="SAM" id="Phobius"/>
    </source>
</evidence>
<proteinExistence type="predicted"/>
<evidence type="ECO:0000256" key="3">
    <source>
        <dbReference type="ARBA" id="ARBA00022692"/>
    </source>
</evidence>
<keyword evidence="5 6" id="KW-0472">Membrane</keyword>
<protein>
    <submittedName>
        <fullName evidence="7">LysE family translocator</fullName>
    </submittedName>
</protein>
<feature type="transmembrane region" description="Helical" evidence="6">
    <location>
        <begin position="37"/>
        <end position="59"/>
    </location>
</feature>
<dbReference type="EMBL" id="JBDJAW010000028">
    <property type="protein sequence ID" value="MEN3539012.1"/>
    <property type="molecule type" value="Genomic_DNA"/>
</dbReference>
<keyword evidence="2" id="KW-1003">Cell membrane</keyword>
<keyword evidence="3 6" id="KW-0812">Transmembrane</keyword>
<gene>
    <name evidence="7" type="ORF">AAH991_28140</name>
</gene>
<evidence type="ECO:0000256" key="2">
    <source>
        <dbReference type="ARBA" id="ARBA00022475"/>
    </source>
</evidence>
<feature type="transmembrane region" description="Helical" evidence="6">
    <location>
        <begin position="66"/>
        <end position="85"/>
    </location>
</feature>
<evidence type="ECO:0000256" key="1">
    <source>
        <dbReference type="ARBA" id="ARBA00004651"/>
    </source>
</evidence>
<dbReference type="Pfam" id="PF01810">
    <property type="entry name" value="LysE"/>
    <property type="match status" value="1"/>
</dbReference>
<dbReference type="RefSeq" id="WP_346228923.1">
    <property type="nucleotide sequence ID" value="NZ_JBDJAW010000028.1"/>
</dbReference>
<evidence type="ECO:0000256" key="4">
    <source>
        <dbReference type="ARBA" id="ARBA00022989"/>
    </source>
</evidence>
<evidence type="ECO:0000313" key="8">
    <source>
        <dbReference type="Proteomes" id="UP001447516"/>
    </source>
</evidence>
<evidence type="ECO:0000313" key="7">
    <source>
        <dbReference type="EMBL" id="MEN3539012.1"/>
    </source>
</evidence>
<dbReference type="PANTHER" id="PTHR30086:SF20">
    <property type="entry name" value="ARGININE EXPORTER PROTEIN ARGO-RELATED"/>
    <property type="match status" value="1"/>
</dbReference>
<dbReference type="PANTHER" id="PTHR30086">
    <property type="entry name" value="ARGININE EXPORTER PROTEIN ARGO"/>
    <property type="match status" value="1"/>
</dbReference>
<feature type="transmembrane region" description="Helical" evidence="6">
    <location>
        <begin position="148"/>
        <end position="168"/>
    </location>
</feature>
<comment type="caution">
    <text evidence="7">The sequence shown here is derived from an EMBL/GenBank/DDBJ whole genome shotgun (WGS) entry which is preliminary data.</text>
</comment>
<sequence length="208" mass="20882">MPVGSVVAFWGVALLLIVVPGADWAFTLGAGLRGRVVPAVGGLVLGYAGMTVVVAAGVGALVAESVMALTALTVLGGGYLLWHGARTLTSSFTPVGTVGGPAEAPSGTGWATLTQGIGVSGLNPKGLLIFVALLPQFTSPDRDWPLPVQMGALGLVFMITCAAFYLALGSVTRTILIPRPAAAQAVHRLSGAGMVIVGVLLVVERVGG</sequence>
<reference evidence="7 8" key="1">
    <citation type="submission" date="2024-05" db="EMBL/GenBank/DDBJ databases">
        <title>Microbispora sp.ZYX-F-249.</title>
        <authorList>
            <person name="Xie H."/>
        </authorList>
    </citation>
    <scope>NUCLEOTIDE SEQUENCE [LARGE SCALE GENOMIC DNA]</scope>
    <source>
        <strain evidence="7 8">ZYX-F-249</strain>
    </source>
</reference>
<keyword evidence="4 6" id="KW-1133">Transmembrane helix</keyword>
<keyword evidence="8" id="KW-1185">Reference proteome</keyword>